<gene>
    <name evidence="8" type="ORF">EV686_102579</name>
</gene>
<accession>A0A4R3VDW0</accession>
<evidence type="ECO:0000256" key="2">
    <source>
        <dbReference type="ARBA" id="ARBA00022475"/>
    </source>
</evidence>
<keyword evidence="4 6" id="KW-1133">Transmembrane helix</keyword>
<feature type="transmembrane region" description="Helical" evidence="6">
    <location>
        <begin position="265"/>
        <end position="289"/>
    </location>
</feature>
<dbReference type="AlphaFoldDB" id="A0A4R3VDW0"/>
<comment type="caution">
    <text evidence="8">The sequence shown here is derived from an EMBL/GenBank/DDBJ whole genome shotgun (WGS) entry which is preliminary data.</text>
</comment>
<evidence type="ECO:0000256" key="1">
    <source>
        <dbReference type="ARBA" id="ARBA00004651"/>
    </source>
</evidence>
<dbReference type="PANTHER" id="PTHR35007:SF2">
    <property type="entry name" value="PILUS ASSEMBLE PROTEIN"/>
    <property type="match status" value="1"/>
</dbReference>
<protein>
    <submittedName>
        <fullName evidence="8">Tight adherence protein C</fullName>
    </submittedName>
</protein>
<keyword evidence="9" id="KW-1185">Reference proteome</keyword>
<feature type="domain" description="Type II secretion system protein GspF" evidence="7">
    <location>
        <begin position="159"/>
        <end position="280"/>
    </location>
</feature>
<evidence type="ECO:0000313" key="8">
    <source>
        <dbReference type="EMBL" id="TCV01864.1"/>
    </source>
</evidence>
<evidence type="ECO:0000313" key="9">
    <source>
        <dbReference type="Proteomes" id="UP000294692"/>
    </source>
</evidence>
<keyword evidence="3 6" id="KW-0812">Transmembrane</keyword>
<dbReference type="InterPro" id="IPR018076">
    <property type="entry name" value="T2SS_GspF_dom"/>
</dbReference>
<evidence type="ECO:0000256" key="3">
    <source>
        <dbReference type="ARBA" id="ARBA00022692"/>
    </source>
</evidence>
<name>A0A4R3VDW0_9BURK</name>
<dbReference type="Proteomes" id="UP000294692">
    <property type="component" value="Unassembled WGS sequence"/>
</dbReference>
<proteinExistence type="predicted"/>
<evidence type="ECO:0000256" key="4">
    <source>
        <dbReference type="ARBA" id="ARBA00022989"/>
    </source>
</evidence>
<evidence type="ECO:0000259" key="7">
    <source>
        <dbReference type="Pfam" id="PF00482"/>
    </source>
</evidence>
<dbReference type="Pfam" id="PF00482">
    <property type="entry name" value="T2SSF"/>
    <property type="match status" value="1"/>
</dbReference>
<keyword evidence="2" id="KW-1003">Cell membrane</keyword>
<keyword evidence="5 6" id="KW-0472">Membrane</keyword>
<comment type="subcellular location">
    <subcellularLocation>
        <location evidence="1">Cell membrane</location>
        <topology evidence="1">Multi-pass membrane protein</topology>
    </subcellularLocation>
</comment>
<reference evidence="8 9" key="1">
    <citation type="submission" date="2019-03" db="EMBL/GenBank/DDBJ databases">
        <title>Genomic Encyclopedia of Type Strains, Phase IV (KMG-IV): sequencing the most valuable type-strain genomes for metagenomic binning, comparative biology and taxonomic classification.</title>
        <authorList>
            <person name="Goeker M."/>
        </authorList>
    </citation>
    <scope>NUCLEOTIDE SEQUENCE [LARGE SCALE GENOMIC DNA]</scope>
    <source>
        <strain evidence="8 9">DSM 100048</strain>
    </source>
</reference>
<sequence>MTFWLICLAAGISITAGMLFLLRPVTVCDRLEQDLRDAGTEEALLRWCRPWVRALTPMCRRLMSRQLHWRLSRRLEMAGWQDRYDPEEFLAMQCLAGMLGAGATVATMSASLPLSLVWLLALPAAGAAAFLPFRHLQVLAQGRQARMLKEFPFILDITTLCVEAGANFHGALVQVAAYCPDGALKQELARTLAQIRAGMPRHQALDDMASRTGLPAVKHWVIAVRQAEQMGMSLAPLLRAQAARQRSERFLRAETKAMQAPVKMLFPLVSCIFPCTFLVIAFPVAVQLLEDLR</sequence>
<feature type="transmembrane region" description="Helical" evidence="6">
    <location>
        <begin position="6"/>
        <end position="26"/>
    </location>
</feature>
<evidence type="ECO:0000256" key="5">
    <source>
        <dbReference type="ARBA" id="ARBA00023136"/>
    </source>
</evidence>
<dbReference type="PANTHER" id="PTHR35007">
    <property type="entry name" value="INTEGRAL MEMBRANE PROTEIN-RELATED"/>
    <property type="match status" value="1"/>
</dbReference>
<evidence type="ECO:0000256" key="6">
    <source>
        <dbReference type="SAM" id="Phobius"/>
    </source>
</evidence>
<dbReference type="EMBL" id="SMBX01000002">
    <property type="protein sequence ID" value="TCV01864.1"/>
    <property type="molecule type" value="Genomic_DNA"/>
</dbReference>
<dbReference type="GO" id="GO:0005886">
    <property type="term" value="C:plasma membrane"/>
    <property type="evidence" value="ECO:0007669"/>
    <property type="project" value="UniProtKB-SubCell"/>
</dbReference>
<dbReference type="RefSeq" id="WP_165972522.1">
    <property type="nucleotide sequence ID" value="NZ_JBHRVM010000001.1"/>
</dbReference>
<feature type="transmembrane region" description="Helical" evidence="6">
    <location>
        <begin position="116"/>
        <end position="133"/>
    </location>
</feature>
<organism evidence="8 9">
    <name type="scientific">Paracandidimonas soli</name>
    <dbReference type="NCBI Taxonomy" id="1917182"/>
    <lineage>
        <taxon>Bacteria</taxon>
        <taxon>Pseudomonadati</taxon>
        <taxon>Pseudomonadota</taxon>
        <taxon>Betaproteobacteria</taxon>
        <taxon>Burkholderiales</taxon>
        <taxon>Alcaligenaceae</taxon>
        <taxon>Paracandidimonas</taxon>
    </lineage>
</organism>